<protein>
    <submittedName>
        <fullName evidence="1">Uncharacterized protein</fullName>
    </submittedName>
</protein>
<gene>
    <name evidence="1" type="ORF">TIFTF001_029627</name>
</gene>
<organism evidence="1 2">
    <name type="scientific">Ficus carica</name>
    <name type="common">Common fig</name>
    <dbReference type="NCBI Taxonomy" id="3494"/>
    <lineage>
        <taxon>Eukaryota</taxon>
        <taxon>Viridiplantae</taxon>
        <taxon>Streptophyta</taxon>
        <taxon>Embryophyta</taxon>
        <taxon>Tracheophyta</taxon>
        <taxon>Spermatophyta</taxon>
        <taxon>Magnoliopsida</taxon>
        <taxon>eudicotyledons</taxon>
        <taxon>Gunneridae</taxon>
        <taxon>Pentapetalae</taxon>
        <taxon>rosids</taxon>
        <taxon>fabids</taxon>
        <taxon>Rosales</taxon>
        <taxon>Moraceae</taxon>
        <taxon>Ficeae</taxon>
        <taxon>Ficus</taxon>
    </lineage>
</organism>
<reference evidence="1" key="1">
    <citation type="submission" date="2023-07" db="EMBL/GenBank/DDBJ databases">
        <title>draft genome sequence of fig (Ficus carica).</title>
        <authorList>
            <person name="Takahashi T."/>
            <person name="Nishimura K."/>
        </authorList>
    </citation>
    <scope>NUCLEOTIDE SEQUENCE</scope>
</reference>
<name>A0AA88DSV2_FICCA</name>
<keyword evidence="2" id="KW-1185">Reference proteome</keyword>
<dbReference type="AlphaFoldDB" id="A0AA88DSV2"/>
<evidence type="ECO:0000313" key="2">
    <source>
        <dbReference type="Proteomes" id="UP001187192"/>
    </source>
</evidence>
<proteinExistence type="predicted"/>
<comment type="caution">
    <text evidence="1">The sequence shown here is derived from an EMBL/GenBank/DDBJ whole genome shotgun (WGS) entry which is preliminary data.</text>
</comment>
<dbReference type="Proteomes" id="UP001187192">
    <property type="component" value="Unassembled WGS sequence"/>
</dbReference>
<dbReference type="EMBL" id="BTGU01000100">
    <property type="protein sequence ID" value="GMN60541.1"/>
    <property type="molecule type" value="Genomic_DNA"/>
</dbReference>
<accession>A0AA88DSV2</accession>
<sequence length="235" mass="26345">MPIPVLQALTVICPGFWRIVNLMTSSTLEVVVDQLDFWGRILNWPGVFVDAWWRLLRRSACSLEMLVGYDRSDSENNNLYRDVYITGFSGSTNSSNSNDRTVASTEQAMKTPDYLSDVSDIPTPRSLVTPTGHALEGIQRLRQILQMGPTTSCNNQPVSTHGLVLLTWQAHALPKPHHDRPLKETTPLDLALMNQHSRLPSLAPWQAKAYTLHPRAGHSRECHNKLVALMSKHSS</sequence>
<evidence type="ECO:0000313" key="1">
    <source>
        <dbReference type="EMBL" id="GMN60541.1"/>
    </source>
</evidence>